<gene>
    <name evidence="1" type="primary">Dsim\GD22243</name>
    <name evidence="1" type="ORF">Dsim_GD22243</name>
</gene>
<organism evidence="1 2">
    <name type="scientific">Drosophila simulans</name>
    <name type="common">Fruit fly</name>
    <dbReference type="NCBI Taxonomy" id="7240"/>
    <lineage>
        <taxon>Eukaryota</taxon>
        <taxon>Metazoa</taxon>
        <taxon>Ecdysozoa</taxon>
        <taxon>Arthropoda</taxon>
        <taxon>Hexapoda</taxon>
        <taxon>Insecta</taxon>
        <taxon>Pterygota</taxon>
        <taxon>Neoptera</taxon>
        <taxon>Endopterygota</taxon>
        <taxon>Diptera</taxon>
        <taxon>Brachycera</taxon>
        <taxon>Muscomorpha</taxon>
        <taxon>Ephydroidea</taxon>
        <taxon>Drosophilidae</taxon>
        <taxon>Drosophila</taxon>
        <taxon>Sophophora</taxon>
    </lineage>
</organism>
<dbReference type="HOGENOM" id="CLU_1580192_0_0_1"/>
<dbReference type="EMBL" id="CH990567">
    <property type="protein sequence ID" value="EDX16234.1"/>
    <property type="molecule type" value="Genomic_DNA"/>
</dbReference>
<evidence type="ECO:0000313" key="2">
    <source>
        <dbReference type="Proteomes" id="UP000000304"/>
    </source>
</evidence>
<sequence>MRVKLRDLKIGDLDVILRAPDLQVKGNKTAKNNELMTKLESDEIETDDYDIMEQNASTGIQAQINELKEMVANLATTVQTACLQQQSQAQGTVEQETTRLRQTLDGSRHTHAPSGMQPENVLSSPQLEAQGQGFTSIKEMIGILPDFDPIKGSITSEQFIAKCSIRSVE</sequence>
<dbReference type="Proteomes" id="UP000000304">
    <property type="component" value="Unassembled WGS sequence"/>
</dbReference>
<dbReference type="AlphaFoldDB" id="B4NVY9"/>
<keyword evidence="2" id="KW-1185">Reference proteome</keyword>
<name>B4NVY9_DROSI</name>
<evidence type="ECO:0000313" key="1">
    <source>
        <dbReference type="EMBL" id="EDX16234.1"/>
    </source>
</evidence>
<proteinExistence type="predicted"/>
<accession>B4NVY9</accession>
<dbReference type="PhylomeDB" id="B4NVY9"/>
<protein>
    <submittedName>
        <fullName evidence="1">GD22243</fullName>
    </submittedName>
</protein>
<reference evidence="1 2" key="1">
    <citation type="journal article" date="2007" name="Nature">
        <title>Evolution of genes and genomes on the Drosophila phylogeny.</title>
        <authorList>
            <consortium name="Drosophila 12 Genomes Consortium"/>
            <person name="Clark A.G."/>
            <person name="Eisen M.B."/>
            <person name="Smith D.R."/>
            <person name="Bergman C.M."/>
            <person name="Oliver B."/>
            <person name="Markow T.A."/>
            <person name="Kaufman T.C."/>
            <person name="Kellis M."/>
            <person name="Gelbart W."/>
            <person name="Iyer V.N."/>
            <person name="Pollard D.A."/>
            <person name="Sackton T.B."/>
            <person name="Larracuente A.M."/>
            <person name="Singh N.D."/>
            <person name="Abad J.P."/>
            <person name="Abt D.N."/>
            <person name="Adryan B."/>
            <person name="Aguade M."/>
            <person name="Akashi H."/>
            <person name="Anderson W.W."/>
            <person name="Aquadro C.F."/>
            <person name="Ardell D.H."/>
            <person name="Arguello R."/>
            <person name="Artieri C.G."/>
            <person name="Barbash D.A."/>
            <person name="Barker D."/>
            <person name="Barsanti P."/>
            <person name="Batterham P."/>
            <person name="Batzoglou S."/>
            <person name="Begun D."/>
            <person name="Bhutkar A."/>
            <person name="Blanco E."/>
            <person name="Bosak S.A."/>
            <person name="Bradley R.K."/>
            <person name="Brand A.D."/>
            <person name="Brent M.R."/>
            <person name="Brooks A.N."/>
            <person name="Brown R.H."/>
            <person name="Butlin R.K."/>
            <person name="Caggese C."/>
            <person name="Calvi B.R."/>
            <person name="Bernardo de Carvalho A."/>
            <person name="Caspi A."/>
            <person name="Castrezana S."/>
            <person name="Celniker S.E."/>
            <person name="Chang J.L."/>
            <person name="Chapple C."/>
            <person name="Chatterji S."/>
            <person name="Chinwalla A."/>
            <person name="Civetta A."/>
            <person name="Clifton S.W."/>
            <person name="Comeron J.M."/>
            <person name="Costello J.C."/>
            <person name="Coyne J.A."/>
            <person name="Daub J."/>
            <person name="David R.G."/>
            <person name="Delcher A.L."/>
            <person name="Delehaunty K."/>
            <person name="Do C.B."/>
            <person name="Ebling H."/>
            <person name="Edwards K."/>
            <person name="Eickbush T."/>
            <person name="Evans J.D."/>
            <person name="Filipski A."/>
            <person name="Findeiss S."/>
            <person name="Freyhult E."/>
            <person name="Fulton L."/>
            <person name="Fulton R."/>
            <person name="Garcia A.C."/>
            <person name="Gardiner A."/>
            <person name="Garfield D.A."/>
            <person name="Garvin B.E."/>
            <person name="Gibson G."/>
            <person name="Gilbert D."/>
            <person name="Gnerre S."/>
            <person name="Godfrey J."/>
            <person name="Good R."/>
            <person name="Gotea V."/>
            <person name="Gravely B."/>
            <person name="Greenberg A.J."/>
            <person name="Griffiths-Jones S."/>
            <person name="Gross S."/>
            <person name="Guigo R."/>
            <person name="Gustafson E.A."/>
            <person name="Haerty W."/>
            <person name="Hahn M.W."/>
            <person name="Halligan D.L."/>
            <person name="Halpern A.L."/>
            <person name="Halter G.M."/>
            <person name="Han M.V."/>
            <person name="Heger A."/>
            <person name="Hillier L."/>
            <person name="Hinrichs A.S."/>
            <person name="Holmes I."/>
            <person name="Hoskins R.A."/>
            <person name="Hubisz M.J."/>
            <person name="Hultmark D."/>
            <person name="Huntley M.A."/>
            <person name="Jaffe D.B."/>
            <person name="Jagadeeshan S."/>
            <person name="Jeck W.R."/>
            <person name="Johnson J."/>
            <person name="Jones C.D."/>
            <person name="Jordan W.C."/>
            <person name="Karpen G.H."/>
            <person name="Kataoka E."/>
            <person name="Keightley P.D."/>
            <person name="Kheradpour P."/>
            <person name="Kirkness E.F."/>
            <person name="Koerich L.B."/>
            <person name="Kristiansen K."/>
            <person name="Kudrna D."/>
            <person name="Kulathinal R.J."/>
            <person name="Kumar S."/>
            <person name="Kwok R."/>
            <person name="Lander E."/>
            <person name="Langley C.H."/>
            <person name="Lapoint R."/>
            <person name="Lazzaro B.P."/>
            <person name="Lee S.J."/>
            <person name="Levesque L."/>
            <person name="Li R."/>
            <person name="Lin C.F."/>
            <person name="Lin M.F."/>
            <person name="Lindblad-Toh K."/>
            <person name="Llopart A."/>
            <person name="Long M."/>
            <person name="Low L."/>
            <person name="Lozovsky E."/>
            <person name="Lu J."/>
            <person name="Luo M."/>
            <person name="Machado C.A."/>
            <person name="Makalowski W."/>
            <person name="Marzo M."/>
            <person name="Matsuda M."/>
            <person name="Matzkin L."/>
            <person name="McAllister B."/>
            <person name="McBride C.S."/>
            <person name="McKernan B."/>
            <person name="McKernan K."/>
            <person name="Mendez-Lago M."/>
            <person name="Minx P."/>
            <person name="Mollenhauer M.U."/>
            <person name="Montooth K."/>
            <person name="Mount S.M."/>
            <person name="Mu X."/>
            <person name="Myers E."/>
            <person name="Negre B."/>
            <person name="Newfeld S."/>
            <person name="Nielsen R."/>
            <person name="Noor M.A."/>
            <person name="O'Grady P."/>
            <person name="Pachter L."/>
            <person name="Papaceit M."/>
            <person name="Parisi M.J."/>
            <person name="Parisi M."/>
            <person name="Parts L."/>
            <person name="Pedersen J.S."/>
            <person name="Pesole G."/>
            <person name="Phillippy A.M."/>
            <person name="Ponting C.P."/>
            <person name="Pop M."/>
            <person name="Porcelli D."/>
            <person name="Powell J.R."/>
            <person name="Prohaska S."/>
            <person name="Pruitt K."/>
            <person name="Puig M."/>
            <person name="Quesneville H."/>
            <person name="Ram K.R."/>
            <person name="Rand D."/>
            <person name="Rasmussen M.D."/>
            <person name="Reed L.K."/>
            <person name="Reenan R."/>
            <person name="Reily A."/>
            <person name="Remington K.A."/>
            <person name="Rieger T.T."/>
            <person name="Ritchie M.G."/>
            <person name="Robin C."/>
            <person name="Rogers Y.H."/>
            <person name="Rohde C."/>
            <person name="Rozas J."/>
            <person name="Rubenfield M.J."/>
            <person name="Ruiz A."/>
            <person name="Russo S."/>
            <person name="Salzberg S.L."/>
            <person name="Sanchez-Gracia A."/>
            <person name="Saranga D.J."/>
            <person name="Sato H."/>
            <person name="Schaeffer S.W."/>
            <person name="Schatz M.C."/>
            <person name="Schlenke T."/>
            <person name="Schwartz R."/>
            <person name="Segarra C."/>
            <person name="Singh R.S."/>
            <person name="Sirot L."/>
            <person name="Sirota M."/>
            <person name="Sisneros N.B."/>
            <person name="Smith C.D."/>
            <person name="Smith T.F."/>
            <person name="Spieth J."/>
            <person name="Stage D.E."/>
            <person name="Stark A."/>
            <person name="Stephan W."/>
            <person name="Strausberg R.L."/>
            <person name="Strempel S."/>
            <person name="Sturgill D."/>
            <person name="Sutton G."/>
            <person name="Sutton G.G."/>
            <person name="Tao W."/>
            <person name="Teichmann S."/>
            <person name="Tobari Y.N."/>
            <person name="Tomimura Y."/>
            <person name="Tsolas J.M."/>
            <person name="Valente V.L."/>
            <person name="Venter E."/>
            <person name="Venter J.C."/>
            <person name="Vicario S."/>
            <person name="Vieira F.G."/>
            <person name="Vilella A.J."/>
            <person name="Villasante A."/>
            <person name="Walenz B."/>
            <person name="Wang J."/>
            <person name="Wasserman M."/>
            <person name="Watts T."/>
            <person name="Wilson D."/>
            <person name="Wilson R.K."/>
            <person name="Wing R.A."/>
            <person name="Wolfner M.F."/>
            <person name="Wong A."/>
            <person name="Wong G.K."/>
            <person name="Wu C.I."/>
            <person name="Wu G."/>
            <person name="Yamamoto D."/>
            <person name="Yang H.P."/>
            <person name="Yang S.P."/>
            <person name="Yorke J.A."/>
            <person name="Yoshida K."/>
            <person name="Zdobnov E."/>
            <person name="Zhang P."/>
            <person name="Zhang Y."/>
            <person name="Zimin A.V."/>
            <person name="Baldwin J."/>
            <person name="Abdouelleil A."/>
            <person name="Abdulkadir J."/>
            <person name="Abebe A."/>
            <person name="Abera B."/>
            <person name="Abreu J."/>
            <person name="Acer S.C."/>
            <person name="Aftuck L."/>
            <person name="Alexander A."/>
            <person name="An P."/>
            <person name="Anderson E."/>
            <person name="Anderson S."/>
            <person name="Arachi H."/>
            <person name="Azer M."/>
            <person name="Bachantsang P."/>
            <person name="Barry A."/>
            <person name="Bayul T."/>
            <person name="Berlin A."/>
            <person name="Bessette D."/>
            <person name="Bloom T."/>
            <person name="Blye J."/>
            <person name="Boguslavskiy L."/>
            <person name="Bonnet C."/>
            <person name="Boukhgalter B."/>
            <person name="Bourzgui I."/>
            <person name="Brown A."/>
            <person name="Cahill P."/>
            <person name="Channer S."/>
            <person name="Cheshatsang Y."/>
            <person name="Chuda L."/>
            <person name="Citroen M."/>
            <person name="Collymore A."/>
            <person name="Cooke P."/>
            <person name="Costello M."/>
            <person name="D'Aco K."/>
            <person name="Daza R."/>
            <person name="De Haan G."/>
            <person name="DeGray S."/>
            <person name="DeMaso C."/>
            <person name="Dhargay N."/>
            <person name="Dooley K."/>
            <person name="Dooley E."/>
            <person name="Doricent M."/>
            <person name="Dorje P."/>
            <person name="Dorjee K."/>
            <person name="Dupes A."/>
            <person name="Elong R."/>
            <person name="Falk J."/>
            <person name="Farina A."/>
            <person name="Faro S."/>
            <person name="Ferguson D."/>
            <person name="Fisher S."/>
            <person name="Foley C.D."/>
            <person name="Franke A."/>
            <person name="Friedrich D."/>
            <person name="Gadbois L."/>
            <person name="Gearin G."/>
            <person name="Gearin C.R."/>
            <person name="Giannoukos G."/>
            <person name="Goode T."/>
            <person name="Graham J."/>
            <person name="Grandbois E."/>
            <person name="Grewal S."/>
            <person name="Gyaltsen K."/>
            <person name="Hafez N."/>
            <person name="Hagos B."/>
            <person name="Hall J."/>
            <person name="Henson C."/>
            <person name="Hollinger A."/>
            <person name="Honan T."/>
            <person name="Huard M.D."/>
            <person name="Hughes L."/>
            <person name="Hurhula B."/>
            <person name="Husby M.E."/>
            <person name="Kamat A."/>
            <person name="Kanga B."/>
            <person name="Kashin S."/>
            <person name="Khazanovich D."/>
            <person name="Kisner P."/>
            <person name="Lance K."/>
            <person name="Lara M."/>
            <person name="Lee W."/>
            <person name="Lennon N."/>
            <person name="Letendre F."/>
            <person name="LeVine R."/>
            <person name="Lipovsky A."/>
            <person name="Liu X."/>
            <person name="Liu J."/>
            <person name="Liu S."/>
            <person name="Lokyitsang T."/>
            <person name="Lokyitsang Y."/>
            <person name="Lubonja R."/>
            <person name="Lui A."/>
            <person name="MacDonald P."/>
            <person name="Magnisalis V."/>
            <person name="Maru K."/>
            <person name="Matthews C."/>
            <person name="McCusker W."/>
            <person name="McDonough S."/>
            <person name="Mehta T."/>
            <person name="Meldrim J."/>
            <person name="Meneus L."/>
            <person name="Mihai O."/>
            <person name="Mihalev A."/>
            <person name="Mihova T."/>
            <person name="Mittelman R."/>
            <person name="Mlenga V."/>
            <person name="Montmayeur A."/>
            <person name="Mulrain L."/>
            <person name="Navidi A."/>
            <person name="Naylor J."/>
            <person name="Negash T."/>
            <person name="Nguyen T."/>
            <person name="Nguyen N."/>
            <person name="Nicol R."/>
            <person name="Norbu C."/>
            <person name="Norbu N."/>
            <person name="Novod N."/>
            <person name="O'Neill B."/>
            <person name="Osman S."/>
            <person name="Markiewicz E."/>
            <person name="Oyono O.L."/>
            <person name="Patti C."/>
            <person name="Phunkhang P."/>
            <person name="Pierre F."/>
            <person name="Priest M."/>
            <person name="Raghuraman S."/>
            <person name="Rege F."/>
            <person name="Reyes R."/>
            <person name="Rise C."/>
            <person name="Rogov P."/>
            <person name="Ross K."/>
            <person name="Ryan E."/>
            <person name="Settipalli S."/>
            <person name="Shea T."/>
            <person name="Sherpa N."/>
            <person name="Shi L."/>
            <person name="Shih D."/>
            <person name="Sparrow T."/>
            <person name="Spaulding J."/>
            <person name="Stalker J."/>
            <person name="Stange-Thomann N."/>
            <person name="Stavropoulos S."/>
            <person name="Stone C."/>
            <person name="Strader C."/>
            <person name="Tesfaye S."/>
            <person name="Thomson T."/>
            <person name="Thoulutsang Y."/>
            <person name="Thoulutsang D."/>
            <person name="Topham K."/>
            <person name="Topping I."/>
            <person name="Tsamla T."/>
            <person name="Vassiliev H."/>
            <person name="Vo A."/>
            <person name="Wangchuk T."/>
            <person name="Wangdi T."/>
            <person name="Weiand M."/>
            <person name="Wilkinson J."/>
            <person name="Wilson A."/>
            <person name="Yadav S."/>
            <person name="Young G."/>
            <person name="Yu Q."/>
            <person name="Zembek L."/>
            <person name="Zhong D."/>
            <person name="Zimmer A."/>
            <person name="Zwirko Z."/>
            <person name="Jaffe D.B."/>
            <person name="Alvarez P."/>
            <person name="Brockman W."/>
            <person name="Butler J."/>
            <person name="Chin C."/>
            <person name="Gnerre S."/>
            <person name="Grabherr M."/>
            <person name="Kleber M."/>
            <person name="Mauceli E."/>
            <person name="MacCallum I."/>
        </authorList>
    </citation>
    <scope>NUCLEOTIDE SEQUENCE [LARGE SCALE GENOMIC DNA]</scope>
    <source>
        <strain evidence="2">white501</strain>
    </source>
</reference>